<keyword evidence="1" id="KW-0853">WD repeat</keyword>
<dbReference type="Pfam" id="PF00400">
    <property type="entry name" value="WD40"/>
    <property type="match status" value="4"/>
</dbReference>
<dbReference type="Proteomes" id="UP000689195">
    <property type="component" value="Unassembled WGS sequence"/>
</dbReference>
<proteinExistence type="predicted"/>
<dbReference type="PROSITE" id="PS50294">
    <property type="entry name" value="WD_REPEATS_REGION"/>
    <property type="match status" value="2"/>
</dbReference>
<sequence length="483" mass="56404">MKCSISNHSEFISFACLDEFCTQFRLGCVQCITNNIHFEHINNLKQISDLFSFLSEKSKQCNKFINQLNILNGKINEIFDYLNQMMGIDFSITGETLKQINSQSMNNIIAQLIKFNSECQSIIQLASQNTETLIKCFSQFFQSQEILQDPLEQKDSITTNNTNSEIQLFKYQVINSIKENDYCFSVCFNQDSSIMITGYMDGIIKIFEFNQGNIKILQRLNEHKGIVGCLNYMNQSNSFLSGSLDNSVIIWKIYENNKWYAQQKLTEHNNWIRCILINQYDNLIISGSRDKSIKFWRKDNLWQCSQTLNHHNSDIMSISLNESQNYLISCAQDDNEILISQQQENKEWIIIQKINQQGQRLCFISDSLFIVQPYLSSKMNIYELNHQTKLFNQIKELQIKNGSSCHCFFESQYIKQKQILVCKNGFNINLIKINQQAEFKLIQFIDLGTGNAFGRLTADGQFMVIWDDKTQQIQIFLFKEMKK</sequence>
<feature type="repeat" description="WD" evidence="1">
    <location>
        <begin position="220"/>
        <end position="253"/>
    </location>
</feature>
<dbReference type="OrthoDB" id="406844at2759"/>
<protein>
    <recommendedName>
        <fullName evidence="4">WD domain, G-beta repeat protein</fullName>
    </recommendedName>
</protein>
<comment type="caution">
    <text evidence="2">The sequence shown here is derived from an EMBL/GenBank/DDBJ whole genome shotgun (WGS) entry which is preliminary data.</text>
</comment>
<feature type="repeat" description="WD" evidence="1">
    <location>
        <begin position="265"/>
        <end position="296"/>
    </location>
</feature>
<dbReference type="EMBL" id="CAJJDO010000091">
    <property type="protein sequence ID" value="CAD8188585.1"/>
    <property type="molecule type" value="Genomic_DNA"/>
</dbReference>
<dbReference type="SMART" id="SM00320">
    <property type="entry name" value="WD40"/>
    <property type="match status" value="4"/>
</dbReference>
<evidence type="ECO:0000313" key="3">
    <source>
        <dbReference type="Proteomes" id="UP000689195"/>
    </source>
</evidence>
<dbReference type="InterPro" id="IPR001680">
    <property type="entry name" value="WD40_rpt"/>
</dbReference>
<evidence type="ECO:0000313" key="2">
    <source>
        <dbReference type="EMBL" id="CAD8188585.1"/>
    </source>
</evidence>
<dbReference type="PROSITE" id="PS50082">
    <property type="entry name" value="WD_REPEATS_2"/>
    <property type="match status" value="2"/>
</dbReference>
<keyword evidence="3" id="KW-1185">Reference proteome</keyword>
<dbReference type="PANTHER" id="PTHR19920:SF0">
    <property type="entry name" value="CYTOSOLIC IRON-SULFUR PROTEIN ASSEMBLY PROTEIN CIAO1-RELATED"/>
    <property type="match status" value="1"/>
</dbReference>
<gene>
    <name evidence="2" type="ORF">PPENT_87.1.T0910223</name>
</gene>
<dbReference type="GO" id="GO:0016226">
    <property type="term" value="P:iron-sulfur cluster assembly"/>
    <property type="evidence" value="ECO:0007669"/>
    <property type="project" value="TreeGrafter"/>
</dbReference>
<evidence type="ECO:0008006" key="4">
    <source>
        <dbReference type="Google" id="ProtNLM"/>
    </source>
</evidence>
<accession>A0A8S1WIM0</accession>
<dbReference type="PANTHER" id="PTHR19920">
    <property type="entry name" value="WD40 PROTEIN CIAO1"/>
    <property type="match status" value="1"/>
</dbReference>
<reference evidence="2" key="1">
    <citation type="submission" date="2021-01" db="EMBL/GenBank/DDBJ databases">
        <authorList>
            <consortium name="Genoscope - CEA"/>
            <person name="William W."/>
        </authorList>
    </citation>
    <scope>NUCLEOTIDE SEQUENCE</scope>
</reference>
<evidence type="ECO:0000256" key="1">
    <source>
        <dbReference type="PROSITE-ProRule" id="PRU00221"/>
    </source>
</evidence>
<organism evidence="2 3">
    <name type="scientific">Paramecium pentaurelia</name>
    <dbReference type="NCBI Taxonomy" id="43138"/>
    <lineage>
        <taxon>Eukaryota</taxon>
        <taxon>Sar</taxon>
        <taxon>Alveolata</taxon>
        <taxon>Ciliophora</taxon>
        <taxon>Intramacronucleata</taxon>
        <taxon>Oligohymenophorea</taxon>
        <taxon>Peniculida</taxon>
        <taxon>Parameciidae</taxon>
        <taxon>Paramecium</taxon>
    </lineage>
</organism>
<dbReference type="GO" id="GO:0097361">
    <property type="term" value="C:cytosolic [4Fe-4S] assembly targeting complex"/>
    <property type="evidence" value="ECO:0007669"/>
    <property type="project" value="TreeGrafter"/>
</dbReference>
<name>A0A8S1WIM0_9CILI</name>
<dbReference type="AlphaFoldDB" id="A0A8S1WIM0"/>